<name>A0ABQ4Z7V5_9ASTR</name>
<reference evidence="2" key="2">
    <citation type="submission" date="2022-01" db="EMBL/GenBank/DDBJ databases">
        <authorList>
            <person name="Yamashiro T."/>
            <person name="Shiraishi A."/>
            <person name="Satake H."/>
            <person name="Nakayama K."/>
        </authorList>
    </citation>
    <scope>NUCLEOTIDE SEQUENCE</scope>
</reference>
<keyword evidence="1" id="KW-0732">Signal</keyword>
<sequence length="94" mass="10589">MVAWFLGLEDVLSWLLVEGKCDTITVYMNSISLLRESIRSSLGRNDGTFVELMVVGELLETYIVGKEKVLHKTVNVIEKNTDVEKLVMIIADSE</sequence>
<feature type="signal peptide" evidence="1">
    <location>
        <begin position="1"/>
        <end position="19"/>
    </location>
</feature>
<proteinExistence type="predicted"/>
<evidence type="ECO:0000256" key="1">
    <source>
        <dbReference type="SAM" id="SignalP"/>
    </source>
</evidence>
<feature type="chain" id="PRO_5046340715" evidence="1">
    <location>
        <begin position="20"/>
        <end position="94"/>
    </location>
</feature>
<organism evidence="2 3">
    <name type="scientific">Tanacetum coccineum</name>
    <dbReference type="NCBI Taxonomy" id="301880"/>
    <lineage>
        <taxon>Eukaryota</taxon>
        <taxon>Viridiplantae</taxon>
        <taxon>Streptophyta</taxon>
        <taxon>Embryophyta</taxon>
        <taxon>Tracheophyta</taxon>
        <taxon>Spermatophyta</taxon>
        <taxon>Magnoliopsida</taxon>
        <taxon>eudicotyledons</taxon>
        <taxon>Gunneridae</taxon>
        <taxon>Pentapetalae</taxon>
        <taxon>asterids</taxon>
        <taxon>campanulids</taxon>
        <taxon>Asterales</taxon>
        <taxon>Asteraceae</taxon>
        <taxon>Asteroideae</taxon>
        <taxon>Anthemideae</taxon>
        <taxon>Anthemidinae</taxon>
        <taxon>Tanacetum</taxon>
    </lineage>
</organism>
<evidence type="ECO:0000313" key="3">
    <source>
        <dbReference type="Proteomes" id="UP001151760"/>
    </source>
</evidence>
<dbReference type="Proteomes" id="UP001151760">
    <property type="component" value="Unassembled WGS sequence"/>
</dbReference>
<protein>
    <submittedName>
        <fullName evidence="2">Uncharacterized protein</fullName>
    </submittedName>
</protein>
<gene>
    <name evidence="2" type="ORF">Tco_0751793</name>
</gene>
<evidence type="ECO:0000313" key="2">
    <source>
        <dbReference type="EMBL" id="GJS85252.1"/>
    </source>
</evidence>
<accession>A0ABQ4Z7V5</accession>
<dbReference type="EMBL" id="BQNB010011036">
    <property type="protein sequence ID" value="GJS85252.1"/>
    <property type="molecule type" value="Genomic_DNA"/>
</dbReference>
<comment type="caution">
    <text evidence="2">The sequence shown here is derived from an EMBL/GenBank/DDBJ whole genome shotgun (WGS) entry which is preliminary data.</text>
</comment>
<keyword evidence="3" id="KW-1185">Reference proteome</keyword>
<reference evidence="2" key="1">
    <citation type="journal article" date="2022" name="Int. J. Mol. Sci.">
        <title>Draft Genome of Tanacetum Coccineum: Genomic Comparison of Closely Related Tanacetum-Family Plants.</title>
        <authorList>
            <person name="Yamashiro T."/>
            <person name="Shiraishi A."/>
            <person name="Nakayama K."/>
            <person name="Satake H."/>
        </authorList>
    </citation>
    <scope>NUCLEOTIDE SEQUENCE</scope>
</reference>